<comment type="caution">
    <text evidence="2">The sequence shown here is derived from an EMBL/GenBank/DDBJ whole genome shotgun (WGS) entry which is preliminary data.</text>
</comment>
<protein>
    <submittedName>
        <fullName evidence="2">Uncharacterized protein</fullName>
    </submittedName>
</protein>
<dbReference type="EMBL" id="JARKIE010000004">
    <property type="protein sequence ID" value="KAJ7708098.1"/>
    <property type="molecule type" value="Genomic_DNA"/>
</dbReference>
<gene>
    <name evidence="2" type="ORF">B0H17DRAFT_451215</name>
</gene>
<name>A0AAD7MAG4_MYCRO</name>
<evidence type="ECO:0000313" key="2">
    <source>
        <dbReference type="EMBL" id="KAJ7708098.1"/>
    </source>
</evidence>
<dbReference type="AlphaFoldDB" id="A0AAD7MAG4"/>
<organism evidence="2 3">
    <name type="scientific">Mycena rosella</name>
    <name type="common">Pink bonnet</name>
    <name type="synonym">Agaricus rosellus</name>
    <dbReference type="NCBI Taxonomy" id="1033263"/>
    <lineage>
        <taxon>Eukaryota</taxon>
        <taxon>Fungi</taxon>
        <taxon>Dikarya</taxon>
        <taxon>Basidiomycota</taxon>
        <taxon>Agaricomycotina</taxon>
        <taxon>Agaricomycetes</taxon>
        <taxon>Agaricomycetidae</taxon>
        <taxon>Agaricales</taxon>
        <taxon>Marasmiineae</taxon>
        <taxon>Mycenaceae</taxon>
        <taxon>Mycena</taxon>
    </lineage>
</organism>
<reference evidence="2" key="1">
    <citation type="submission" date="2023-03" db="EMBL/GenBank/DDBJ databases">
        <title>Massive genome expansion in bonnet fungi (Mycena s.s.) driven by repeated elements and novel gene families across ecological guilds.</title>
        <authorList>
            <consortium name="Lawrence Berkeley National Laboratory"/>
            <person name="Harder C.B."/>
            <person name="Miyauchi S."/>
            <person name="Viragh M."/>
            <person name="Kuo A."/>
            <person name="Thoen E."/>
            <person name="Andreopoulos B."/>
            <person name="Lu D."/>
            <person name="Skrede I."/>
            <person name="Drula E."/>
            <person name="Henrissat B."/>
            <person name="Morin E."/>
            <person name="Kohler A."/>
            <person name="Barry K."/>
            <person name="LaButti K."/>
            <person name="Morin E."/>
            <person name="Salamov A."/>
            <person name="Lipzen A."/>
            <person name="Mereny Z."/>
            <person name="Hegedus B."/>
            <person name="Baldrian P."/>
            <person name="Stursova M."/>
            <person name="Weitz H."/>
            <person name="Taylor A."/>
            <person name="Grigoriev I.V."/>
            <person name="Nagy L.G."/>
            <person name="Martin F."/>
            <person name="Kauserud H."/>
        </authorList>
    </citation>
    <scope>NUCLEOTIDE SEQUENCE</scope>
    <source>
        <strain evidence="2">CBHHK067</strain>
    </source>
</reference>
<proteinExistence type="predicted"/>
<keyword evidence="3" id="KW-1185">Reference proteome</keyword>
<dbReference type="Proteomes" id="UP001221757">
    <property type="component" value="Unassembled WGS sequence"/>
</dbReference>
<accession>A0AAD7MAG4</accession>
<evidence type="ECO:0000256" key="1">
    <source>
        <dbReference type="SAM" id="MobiDB-lite"/>
    </source>
</evidence>
<sequence>MGATARTIALDPHPPVFRLPRGGESPTRGSPAVAYHPRRKASSLKPSFITPADYIDISRKTNFVIEFPVSKRGPGISGIFYASHSPPGLKFVNIRFPDYSRGFLYYHSDSGAGPLEGSIRFRLTPDNSPSSFLSGQDLLAPSGFPWQILLAQVACRDKFAFIGEQLVHENLVTREQLSRCRDVFSPHEHIYPQYTLFRLDSPFLVNFSSPVHLTVVGEQLHRVGMSNLFKNQTLGEKAYFPWTGSGIARFERSTLSEHAGRRMLNLRIIKLLQPVTCAVDAPSYDGRVMRPEEGQLFTLRFRGGRPEPWAYDIDKKSKPAAALRVLWDNSCLP</sequence>
<evidence type="ECO:0000313" key="3">
    <source>
        <dbReference type="Proteomes" id="UP001221757"/>
    </source>
</evidence>
<feature type="region of interest" description="Disordered" evidence="1">
    <location>
        <begin position="17"/>
        <end position="36"/>
    </location>
</feature>